<dbReference type="EMBL" id="AUWU02000005">
    <property type="protein sequence ID" value="KAH0573068.1"/>
    <property type="molecule type" value="Genomic_DNA"/>
</dbReference>
<reference evidence="2" key="2">
    <citation type="submission" date="2020-12" db="EMBL/GenBank/DDBJ databases">
        <title>New Spironucleus salmonicida genome in near-complete chromosomes.</title>
        <authorList>
            <person name="Xu F."/>
            <person name="Kurt Z."/>
            <person name="Jimenez-Gonzalez A."/>
            <person name="Astvaldsson A."/>
            <person name="Andersson J.O."/>
            <person name="Svard S.G."/>
        </authorList>
    </citation>
    <scope>NUCLEOTIDE SEQUENCE</scope>
    <source>
        <strain evidence="2">ATCC 50377</strain>
    </source>
</reference>
<dbReference type="AlphaFoldDB" id="V6LQI6"/>
<dbReference type="Proteomes" id="UP000018208">
    <property type="component" value="Unassembled WGS sequence"/>
</dbReference>
<sequence length="195" mass="22393">MIFLITVQQRNIPIPATPGNINNLTFAELKAKLPSASPFNPKILSPEIRQKIPKKYLDDPIKYRNELNNIRIDQLGETVGQSQDQLRFSNSSDPMVRLNPQIRSLCKFSEIEGVCEVKEIIEDPEHASLCILTFQFGGEQYFLKHRYRNPFLAWVQQEKIKIGSSVNCIKLTKIEGSDSCLDTEWEFTEVIHAEK</sequence>
<organism evidence="1">
    <name type="scientific">Spironucleus salmonicida</name>
    <dbReference type="NCBI Taxonomy" id="348837"/>
    <lineage>
        <taxon>Eukaryota</taxon>
        <taxon>Metamonada</taxon>
        <taxon>Diplomonadida</taxon>
        <taxon>Hexamitidae</taxon>
        <taxon>Hexamitinae</taxon>
        <taxon>Spironucleus</taxon>
    </lineage>
</organism>
<dbReference type="VEuPathDB" id="GiardiaDB:SS50377_25186"/>
<evidence type="ECO:0000313" key="2">
    <source>
        <dbReference type="EMBL" id="KAH0573068.1"/>
    </source>
</evidence>
<accession>V6LQI6</accession>
<dbReference type="EMBL" id="KI546059">
    <property type="protein sequence ID" value="EST46845.1"/>
    <property type="molecule type" value="Genomic_DNA"/>
</dbReference>
<protein>
    <submittedName>
        <fullName evidence="1">Uncharacterized protein</fullName>
    </submittedName>
</protein>
<proteinExistence type="predicted"/>
<reference evidence="1 2" key="1">
    <citation type="journal article" date="2014" name="PLoS Genet.">
        <title>The Genome of Spironucleus salmonicida Highlights a Fish Pathogen Adapted to Fluctuating Environments.</title>
        <authorList>
            <person name="Xu F."/>
            <person name="Jerlstrom-Hultqvist J."/>
            <person name="Einarsson E."/>
            <person name="Astvaldsson A."/>
            <person name="Svard S.G."/>
            <person name="Andersson J.O."/>
        </authorList>
    </citation>
    <scope>NUCLEOTIDE SEQUENCE</scope>
    <source>
        <strain evidence="2">ATCC 50377</strain>
    </source>
</reference>
<evidence type="ECO:0000313" key="3">
    <source>
        <dbReference type="Proteomes" id="UP000018208"/>
    </source>
</evidence>
<keyword evidence="3" id="KW-1185">Reference proteome</keyword>
<evidence type="ECO:0000313" key="1">
    <source>
        <dbReference type="EMBL" id="EST46845.1"/>
    </source>
</evidence>
<name>V6LQI6_9EUKA</name>
<gene>
    <name evidence="1" type="ORF">SS50377_13109</name>
    <name evidence="2" type="ORF">SS50377_25186</name>
</gene>